<dbReference type="AlphaFoldDB" id="A0A540NB15"/>
<accession>A0A540NB15</accession>
<keyword evidence="3" id="KW-1185">Reference proteome</keyword>
<dbReference type="STRING" id="106549.A0A540NB15"/>
<dbReference type="Pfam" id="PF22936">
    <property type="entry name" value="Pol_BBD"/>
    <property type="match status" value="1"/>
</dbReference>
<name>A0A540NB15_MALBA</name>
<sequence>MTAQQAEQQIPQDAWIVDTGASHHIIADINTLNQVTPFQGSKTILVGNGTSLSIENTGATTIKTNSHSLVFNNVLHVPKIA</sequence>
<evidence type="ECO:0000259" key="1">
    <source>
        <dbReference type="Pfam" id="PF22936"/>
    </source>
</evidence>
<gene>
    <name evidence="2" type="ORF">C1H46_006199</name>
</gene>
<dbReference type="EMBL" id="VIEB01000074">
    <property type="protein sequence ID" value="TQE08232.1"/>
    <property type="molecule type" value="Genomic_DNA"/>
</dbReference>
<evidence type="ECO:0000313" key="2">
    <source>
        <dbReference type="EMBL" id="TQE08232.1"/>
    </source>
</evidence>
<protein>
    <recommendedName>
        <fullName evidence="1">Retrovirus-related Pol polyprotein from transposon TNT 1-94-like beta-barrel domain-containing protein</fullName>
    </recommendedName>
</protein>
<dbReference type="Proteomes" id="UP000315295">
    <property type="component" value="Unassembled WGS sequence"/>
</dbReference>
<organism evidence="2 3">
    <name type="scientific">Malus baccata</name>
    <name type="common">Siberian crab apple</name>
    <name type="synonym">Pyrus baccata</name>
    <dbReference type="NCBI Taxonomy" id="106549"/>
    <lineage>
        <taxon>Eukaryota</taxon>
        <taxon>Viridiplantae</taxon>
        <taxon>Streptophyta</taxon>
        <taxon>Embryophyta</taxon>
        <taxon>Tracheophyta</taxon>
        <taxon>Spermatophyta</taxon>
        <taxon>Magnoliopsida</taxon>
        <taxon>eudicotyledons</taxon>
        <taxon>Gunneridae</taxon>
        <taxon>Pentapetalae</taxon>
        <taxon>rosids</taxon>
        <taxon>fabids</taxon>
        <taxon>Rosales</taxon>
        <taxon>Rosaceae</taxon>
        <taxon>Amygdaloideae</taxon>
        <taxon>Maleae</taxon>
        <taxon>Malus</taxon>
    </lineage>
</organism>
<proteinExistence type="predicted"/>
<evidence type="ECO:0000313" key="3">
    <source>
        <dbReference type="Proteomes" id="UP000315295"/>
    </source>
</evidence>
<feature type="domain" description="Retrovirus-related Pol polyprotein from transposon TNT 1-94-like beta-barrel" evidence="1">
    <location>
        <begin position="15"/>
        <end position="80"/>
    </location>
</feature>
<reference evidence="2 3" key="1">
    <citation type="journal article" date="2019" name="G3 (Bethesda)">
        <title>Sequencing of a Wild Apple (Malus baccata) Genome Unravels the Differences Between Cultivated and Wild Apple Species Regarding Disease Resistance and Cold Tolerance.</title>
        <authorList>
            <person name="Chen X."/>
        </authorList>
    </citation>
    <scope>NUCLEOTIDE SEQUENCE [LARGE SCALE GENOMIC DNA]</scope>
    <source>
        <strain evidence="3">cv. Shandingzi</strain>
        <tissue evidence="2">Leaves</tissue>
    </source>
</reference>
<dbReference type="InterPro" id="IPR054722">
    <property type="entry name" value="PolX-like_BBD"/>
</dbReference>
<comment type="caution">
    <text evidence="2">The sequence shown here is derived from an EMBL/GenBank/DDBJ whole genome shotgun (WGS) entry which is preliminary data.</text>
</comment>